<comment type="caution">
    <text evidence="3">The sequence shown here is derived from an EMBL/GenBank/DDBJ whole genome shotgun (WGS) entry which is preliminary data.</text>
</comment>
<feature type="coiled-coil region" evidence="1">
    <location>
        <begin position="56"/>
        <end position="83"/>
    </location>
</feature>
<keyword evidence="1" id="KW-0175">Coiled coil</keyword>
<name>A0ABR3F968_9AGAR</name>
<protein>
    <submittedName>
        <fullName evidence="3">Uncharacterized protein</fullName>
    </submittedName>
</protein>
<dbReference type="Proteomes" id="UP001465976">
    <property type="component" value="Unassembled WGS sequence"/>
</dbReference>
<accession>A0ABR3F968</accession>
<feature type="compositionally biased region" description="Basic residues" evidence="2">
    <location>
        <begin position="7"/>
        <end position="21"/>
    </location>
</feature>
<keyword evidence="4" id="KW-1185">Reference proteome</keyword>
<evidence type="ECO:0000256" key="2">
    <source>
        <dbReference type="SAM" id="MobiDB-lite"/>
    </source>
</evidence>
<sequence>MSEGRRSLKKPVHKPLARSRKSTVGTLPKKKLVVEIPSKKRKITQRQNDSTLQDRILILEARLKEADNVLKEKSAQLALKTEQLAAVDALYGTADSISIAEVVRSARDIMVRVQQISAQVAYFDFGTTKTKRYSVPRGRQTVEDPGEIIDIPGLHRALRVLKDVRDRRMAQMILQLLLQHCIIDIGLLSLMETWSHSKRVNNFCVNAYESLRGQERQVVARFWRSLTKKALKDSEDTPDGLKRLVQVVAGILAEVAGGSSIRKMMFAVRAEFEDDLRALWEMMVVFHDNVMLGVKSKELKLFFPSPQDLFDERTMENEEVEKAHEQEEVFVERKVFLITGFGIYEETAGKAEEFLLKARVHTESTFREELAEVGLTAELSEIDFE</sequence>
<reference evidence="3 4" key="1">
    <citation type="submission" date="2024-02" db="EMBL/GenBank/DDBJ databases">
        <title>A draft genome for the cacao thread blight pathogen Marasmius crinis-equi.</title>
        <authorList>
            <person name="Cohen S.P."/>
            <person name="Baruah I.K."/>
            <person name="Amoako-Attah I."/>
            <person name="Bukari Y."/>
            <person name="Meinhardt L.W."/>
            <person name="Bailey B.A."/>
        </authorList>
    </citation>
    <scope>NUCLEOTIDE SEQUENCE [LARGE SCALE GENOMIC DNA]</scope>
    <source>
        <strain evidence="3 4">GH-76</strain>
    </source>
</reference>
<proteinExistence type="predicted"/>
<organism evidence="3 4">
    <name type="scientific">Marasmius crinis-equi</name>
    <dbReference type="NCBI Taxonomy" id="585013"/>
    <lineage>
        <taxon>Eukaryota</taxon>
        <taxon>Fungi</taxon>
        <taxon>Dikarya</taxon>
        <taxon>Basidiomycota</taxon>
        <taxon>Agaricomycotina</taxon>
        <taxon>Agaricomycetes</taxon>
        <taxon>Agaricomycetidae</taxon>
        <taxon>Agaricales</taxon>
        <taxon>Marasmiineae</taxon>
        <taxon>Marasmiaceae</taxon>
        <taxon>Marasmius</taxon>
    </lineage>
</organism>
<evidence type="ECO:0000256" key="1">
    <source>
        <dbReference type="SAM" id="Coils"/>
    </source>
</evidence>
<dbReference type="EMBL" id="JBAHYK010000735">
    <property type="protein sequence ID" value="KAL0571654.1"/>
    <property type="molecule type" value="Genomic_DNA"/>
</dbReference>
<evidence type="ECO:0000313" key="3">
    <source>
        <dbReference type="EMBL" id="KAL0571654.1"/>
    </source>
</evidence>
<gene>
    <name evidence="3" type="ORF">V5O48_010312</name>
</gene>
<evidence type="ECO:0000313" key="4">
    <source>
        <dbReference type="Proteomes" id="UP001465976"/>
    </source>
</evidence>
<feature type="region of interest" description="Disordered" evidence="2">
    <location>
        <begin position="1"/>
        <end position="28"/>
    </location>
</feature>